<proteinExistence type="predicted"/>
<keyword evidence="3" id="KW-1185">Reference proteome</keyword>
<dbReference type="AlphaFoldDB" id="A0A0N5D957"/>
<dbReference type="InterPro" id="IPR036047">
    <property type="entry name" value="F-box-like_dom_sf"/>
</dbReference>
<dbReference type="InterPro" id="IPR032675">
    <property type="entry name" value="LRR_dom_sf"/>
</dbReference>
<organism evidence="4">
    <name type="scientific">Thelazia callipaeda</name>
    <name type="common">Oriental eyeworm</name>
    <name type="synonym">Parasitic nematode</name>
    <dbReference type="NCBI Taxonomy" id="103827"/>
    <lineage>
        <taxon>Eukaryota</taxon>
        <taxon>Metazoa</taxon>
        <taxon>Ecdysozoa</taxon>
        <taxon>Nematoda</taxon>
        <taxon>Chromadorea</taxon>
        <taxon>Rhabditida</taxon>
        <taxon>Spirurina</taxon>
        <taxon>Spiruromorpha</taxon>
        <taxon>Thelazioidea</taxon>
        <taxon>Thelaziidae</taxon>
        <taxon>Thelazia</taxon>
    </lineage>
</organism>
<protein>
    <submittedName>
        <fullName evidence="4">F-box domain-containing protein</fullName>
    </submittedName>
</protein>
<accession>A0A0N5D957</accession>
<dbReference type="SUPFAM" id="SSF81383">
    <property type="entry name" value="F-box domain"/>
    <property type="match status" value="1"/>
</dbReference>
<name>A0A0N5D957_THECL</name>
<dbReference type="WBParaSite" id="TCLT_0000966201-mRNA-1">
    <property type="protein sequence ID" value="TCLT_0000966201-mRNA-1"/>
    <property type="gene ID" value="TCLT_0000966201"/>
</dbReference>
<evidence type="ECO:0000313" key="4">
    <source>
        <dbReference type="WBParaSite" id="TCLT_0000966201-mRNA-1"/>
    </source>
</evidence>
<reference evidence="4" key="1">
    <citation type="submission" date="2017-02" db="UniProtKB">
        <authorList>
            <consortium name="WormBaseParasite"/>
        </authorList>
    </citation>
    <scope>IDENTIFICATION</scope>
</reference>
<dbReference type="Gene3D" id="3.80.10.10">
    <property type="entry name" value="Ribonuclease Inhibitor"/>
    <property type="match status" value="1"/>
</dbReference>
<dbReference type="InterPro" id="IPR001810">
    <property type="entry name" value="F-box_dom"/>
</dbReference>
<dbReference type="PROSITE" id="PS50181">
    <property type="entry name" value="FBOX"/>
    <property type="match status" value="1"/>
</dbReference>
<feature type="domain" description="F-box" evidence="1">
    <location>
        <begin position="1"/>
        <end position="38"/>
    </location>
</feature>
<evidence type="ECO:0000313" key="2">
    <source>
        <dbReference type="EMBL" id="VDN07301.1"/>
    </source>
</evidence>
<evidence type="ECO:0000313" key="3">
    <source>
        <dbReference type="Proteomes" id="UP000276776"/>
    </source>
</evidence>
<sequence>MDDVWRNVFKYLTVTERIRYERVCIRWMKLLREYWKELKSIDTTVLFVSVEFKSWNKCMKAILARCSRKLLSFSYGYEPLYGAHEPIKQLDPKIFSKLLRKSPFLATLKISRCFLPKETVSLLRKVPPVLQKIEEFFQEVSSDQMF</sequence>
<reference evidence="2 3" key="2">
    <citation type="submission" date="2018-11" db="EMBL/GenBank/DDBJ databases">
        <authorList>
            <consortium name="Pathogen Informatics"/>
        </authorList>
    </citation>
    <scope>NUCLEOTIDE SEQUENCE [LARGE SCALE GENOMIC DNA]</scope>
</reference>
<dbReference type="Proteomes" id="UP000276776">
    <property type="component" value="Unassembled WGS sequence"/>
</dbReference>
<evidence type="ECO:0000259" key="1">
    <source>
        <dbReference type="PROSITE" id="PS50181"/>
    </source>
</evidence>
<dbReference type="EMBL" id="UYYF01004846">
    <property type="protein sequence ID" value="VDN07301.1"/>
    <property type="molecule type" value="Genomic_DNA"/>
</dbReference>
<dbReference type="OrthoDB" id="5863314at2759"/>
<gene>
    <name evidence="2" type="ORF">TCLT_LOCUS9651</name>
</gene>